<keyword evidence="2" id="KW-1185">Reference proteome</keyword>
<evidence type="ECO:0000313" key="1">
    <source>
        <dbReference type="EMBL" id="OOQ57379.1"/>
    </source>
</evidence>
<reference evidence="1 2" key="1">
    <citation type="submission" date="2016-07" db="EMBL/GenBank/DDBJ databases">
        <title>Genomic analysis of zinc-resistant bacterium Mucilaginibacter pedocola TBZ30.</title>
        <authorList>
            <person name="Huang J."/>
            <person name="Tang J."/>
        </authorList>
    </citation>
    <scope>NUCLEOTIDE SEQUENCE [LARGE SCALE GENOMIC DNA]</scope>
    <source>
        <strain evidence="1 2">TBZ30</strain>
    </source>
</reference>
<name>A0A1S9P8Y7_9SPHI</name>
<comment type="caution">
    <text evidence="1">The sequence shown here is derived from an EMBL/GenBank/DDBJ whole genome shotgun (WGS) entry which is preliminary data.</text>
</comment>
<dbReference type="STRING" id="1792845.BC343_14860"/>
<dbReference type="EMBL" id="MBTF01000036">
    <property type="protein sequence ID" value="OOQ57379.1"/>
    <property type="molecule type" value="Genomic_DNA"/>
</dbReference>
<accession>A0A1S9P8Y7</accession>
<gene>
    <name evidence="1" type="ORF">BC343_14860</name>
</gene>
<evidence type="ECO:0000313" key="2">
    <source>
        <dbReference type="Proteomes" id="UP000189739"/>
    </source>
</evidence>
<protein>
    <submittedName>
        <fullName evidence="1">Uncharacterized protein</fullName>
    </submittedName>
</protein>
<dbReference type="AlphaFoldDB" id="A0A1S9P8Y7"/>
<sequence>MQENQSQALGHNENDKLYATPGNNRHIAFGWPDGRLRSLNYAYLVSSEHIPEEGLIQLEFTTHKITLKGYNLEQLYFQIFDQVSRIILCVDKRYTELDNSKSVVNEIICAAT</sequence>
<organism evidence="1 2">
    <name type="scientific">Mucilaginibacter pedocola</name>
    <dbReference type="NCBI Taxonomy" id="1792845"/>
    <lineage>
        <taxon>Bacteria</taxon>
        <taxon>Pseudomonadati</taxon>
        <taxon>Bacteroidota</taxon>
        <taxon>Sphingobacteriia</taxon>
        <taxon>Sphingobacteriales</taxon>
        <taxon>Sphingobacteriaceae</taxon>
        <taxon>Mucilaginibacter</taxon>
    </lineage>
</organism>
<dbReference type="Proteomes" id="UP000189739">
    <property type="component" value="Unassembled WGS sequence"/>
</dbReference>
<proteinExistence type="predicted"/>